<dbReference type="PANTHER" id="PTHR45138:SF9">
    <property type="entry name" value="DIGUANYLATE CYCLASE DGCM-RELATED"/>
    <property type="match status" value="1"/>
</dbReference>
<dbReference type="InterPro" id="IPR050469">
    <property type="entry name" value="Diguanylate_Cyclase"/>
</dbReference>
<dbReference type="Pfam" id="PF00990">
    <property type="entry name" value="GGDEF"/>
    <property type="match status" value="1"/>
</dbReference>
<dbReference type="Proteomes" id="UP000478463">
    <property type="component" value="Chromosome"/>
</dbReference>
<evidence type="ECO:0000313" key="1">
    <source>
        <dbReference type="EMBL" id="QOS69636.1"/>
    </source>
</evidence>
<dbReference type="RefSeq" id="WP_160941758.1">
    <property type="nucleotide sequence ID" value="NZ_CP063310.1"/>
</dbReference>
<name>A0A6L7IQJ7_9ACTN</name>
<organism evidence="1 2">
    <name type="scientific">Eggerthella guodeyinii</name>
    <dbReference type="NCBI Taxonomy" id="2690837"/>
    <lineage>
        <taxon>Bacteria</taxon>
        <taxon>Bacillati</taxon>
        <taxon>Actinomycetota</taxon>
        <taxon>Coriobacteriia</taxon>
        <taxon>Eggerthellales</taxon>
        <taxon>Eggerthellaceae</taxon>
        <taxon>Eggerthella</taxon>
    </lineage>
</organism>
<reference evidence="1 2" key="1">
    <citation type="submission" date="2020-10" db="EMBL/GenBank/DDBJ databases">
        <title>Eggerthella sp. nov., isolated from human feces.</title>
        <authorList>
            <person name="Yajun G."/>
        </authorList>
    </citation>
    <scope>NUCLEOTIDE SEQUENCE [LARGE SCALE GENOMIC DNA]</scope>
    <source>
        <strain evidence="1 2">HF-1101</strain>
    </source>
</reference>
<sequence length="388" mass="42556">MTGLSFVNIYLFPTVLLAIIWADSRSKDAERFTAVMFRAGVLLTLAATLLTMVTRLFDAARTPFLVLQAVNTVYLFCSLIAPLFWIAYVYARLHDGRNLFRSWKVRVAFGIPFSLIAAVLIVNFWTGIVFSIDVDGSYKRGPWYLVSFLPMFGGLVGCAVISLIQFTREIVAERRRDCLTLAAFAVIPIVGGVVQSLFYGWWVLWPLSAVAILFVYLGASNRQISFDAMTGLYNRRFFDEFLNRRLGRPASQGGWCLIMADLDGFKGVNDAYGHAAGDEVLRGAAEALRTAFSRKRAFLARYGGDEFAVIADCADEAEAARMTEILESESVRVPGSQGPGGRVSFSAGYALRDFAVEQDAEGIVGAADTVLYRAKNARKAIGTEGAGA</sequence>
<dbReference type="SUPFAM" id="SSF55073">
    <property type="entry name" value="Nucleotide cyclase"/>
    <property type="match status" value="1"/>
</dbReference>
<gene>
    <name evidence="1" type="ORF">GS424_007320</name>
</gene>
<evidence type="ECO:0000313" key="2">
    <source>
        <dbReference type="Proteomes" id="UP000478463"/>
    </source>
</evidence>
<dbReference type="AlphaFoldDB" id="A0A6L7IQJ7"/>
<dbReference type="InterPro" id="IPR000160">
    <property type="entry name" value="GGDEF_dom"/>
</dbReference>
<dbReference type="Gene3D" id="3.30.70.270">
    <property type="match status" value="1"/>
</dbReference>
<dbReference type="InterPro" id="IPR043128">
    <property type="entry name" value="Rev_trsase/Diguanyl_cyclase"/>
</dbReference>
<accession>A0A6L7IQJ7</accession>
<dbReference type="PANTHER" id="PTHR45138">
    <property type="entry name" value="REGULATORY COMPONENTS OF SENSORY TRANSDUCTION SYSTEM"/>
    <property type="match status" value="1"/>
</dbReference>
<proteinExistence type="predicted"/>
<dbReference type="InterPro" id="IPR029787">
    <property type="entry name" value="Nucleotide_cyclase"/>
</dbReference>
<dbReference type="NCBIfam" id="TIGR00254">
    <property type="entry name" value="GGDEF"/>
    <property type="match status" value="1"/>
</dbReference>
<dbReference type="EMBL" id="CP063310">
    <property type="protein sequence ID" value="QOS69636.1"/>
    <property type="molecule type" value="Genomic_DNA"/>
</dbReference>
<protein>
    <submittedName>
        <fullName evidence="1">GGDEF domain-containing protein</fullName>
    </submittedName>
</protein>
<dbReference type="CDD" id="cd01949">
    <property type="entry name" value="GGDEF"/>
    <property type="match status" value="1"/>
</dbReference>
<dbReference type="KEGG" id="egd:GS424_007320"/>
<dbReference type="GO" id="GO:0052621">
    <property type="term" value="F:diguanylate cyclase activity"/>
    <property type="evidence" value="ECO:0007669"/>
    <property type="project" value="TreeGrafter"/>
</dbReference>
<dbReference type="PROSITE" id="PS50887">
    <property type="entry name" value="GGDEF"/>
    <property type="match status" value="1"/>
</dbReference>
<dbReference type="SMART" id="SM00267">
    <property type="entry name" value="GGDEF"/>
    <property type="match status" value="1"/>
</dbReference>